<dbReference type="PANTHER" id="PTHR43725:SF53">
    <property type="entry name" value="UDP-ARABINOSE 4-EPIMERASE 1"/>
    <property type="match status" value="1"/>
</dbReference>
<evidence type="ECO:0000256" key="2">
    <source>
        <dbReference type="ARBA" id="ARBA00007637"/>
    </source>
</evidence>
<accession>A0A7S2HWV4</accession>
<dbReference type="InterPro" id="IPR001509">
    <property type="entry name" value="Epimerase_deHydtase"/>
</dbReference>
<dbReference type="EC" id="5.1.3.2" evidence="6"/>
<keyword evidence="5 6" id="KW-0119">Carbohydrate metabolism</keyword>
<sequence length="359" mass="39386">MRPQPGSLHVLVTGGAGFIGSHATLLLMEAGHSVTVVDDLSRGNLGAVDVLRALAKPRQLRFLFGNLGDAEVVHEALTNPPVDLVMHFAAIAFVGESTKYPLNYYMNISSNTFTLLNGMNKVGVKKLIYSSTCATYGNADKMPITEETPTHPVNPYGRAKLAAETAIRDFSSANPDFQAVILRYFNVYGADPLGRLGEFPRPELRKQGRISTACFDAAQGYIDQLVVYGTDFPTKDGTCVRDYIHVVDLVKAHIAAIPALHNPPSLYNIGTGQGVSVKEFVEACKRVTGKPIKVFERKQSRPGDYAKVWADPTKIQRELKWSAQYVNIEDGLRTAWRWRESHPKGYTKADPAVAAAVRP</sequence>
<dbReference type="AlphaFoldDB" id="A0A7S2HWV4"/>
<comment type="cofactor">
    <cofactor evidence="1 6">
        <name>NAD(+)</name>
        <dbReference type="ChEBI" id="CHEBI:57540"/>
    </cofactor>
</comment>
<comment type="pathway">
    <text evidence="6">Carbohydrate metabolism; galactose metabolism.</text>
</comment>
<dbReference type="CDD" id="cd05247">
    <property type="entry name" value="UDP_G4E_1_SDR_e"/>
    <property type="match status" value="1"/>
</dbReference>
<comment type="similarity">
    <text evidence="2 6">Belongs to the NAD(P)-dependent epimerase/dehydratase family.</text>
</comment>
<gene>
    <name evidence="8" type="ORF">AAND1436_LOCUS37200</name>
</gene>
<evidence type="ECO:0000259" key="7">
    <source>
        <dbReference type="Pfam" id="PF01370"/>
    </source>
</evidence>
<dbReference type="UniPathway" id="UPA00214"/>
<dbReference type="InterPro" id="IPR005886">
    <property type="entry name" value="UDP_G4E"/>
</dbReference>
<dbReference type="Gene3D" id="3.90.25.10">
    <property type="entry name" value="UDP-galactose 4-epimerase, domain 1"/>
    <property type="match status" value="1"/>
</dbReference>
<dbReference type="GO" id="GO:0003978">
    <property type="term" value="F:UDP-glucose 4-epimerase activity"/>
    <property type="evidence" value="ECO:0007669"/>
    <property type="project" value="UniProtKB-UniRule"/>
</dbReference>
<evidence type="ECO:0000313" key="8">
    <source>
        <dbReference type="EMBL" id="CAD9502179.1"/>
    </source>
</evidence>
<comment type="catalytic activity">
    <reaction evidence="6">
        <text>UDP-alpha-D-glucose = UDP-alpha-D-galactose</text>
        <dbReference type="Rhea" id="RHEA:22168"/>
        <dbReference type="ChEBI" id="CHEBI:58885"/>
        <dbReference type="ChEBI" id="CHEBI:66914"/>
        <dbReference type="EC" id="5.1.3.2"/>
    </reaction>
</comment>
<keyword evidence="3 6" id="KW-0520">NAD</keyword>
<proteinExistence type="inferred from homology"/>
<reference evidence="8" key="1">
    <citation type="submission" date="2021-01" db="EMBL/GenBank/DDBJ databases">
        <authorList>
            <person name="Corre E."/>
            <person name="Pelletier E."/>
            <person name="Niang G."/>
            <person name="Scheremetjew M."/>
            <person name="Finn R."/>
            <person name="Kale V."/>
            <person name="Holt S."/>
            <person name="Cochrane G."/>
            <person name="Meng A."/>
            <person name="Brown T."/>
            <person name="Cohen L."/>
        </authorList>
    </citation>
    <scope>NUCLEOTIDE SEQUENCE</scope>
    <source>
        <strain evidence="8">CCMP2222</strain>
    </source>
</reference>
<dbReference type="NCBIfam" id="TIGR01179">
    <property type="entry name" value="galE"/>
    <property type="match status" value="1"/>
</dbReference>
<evidence type="ECO:0000256" key="3">
    <source>
        <dbReference type="ARBA" id="ARBA00023027"/>
    </source>
</evidence>
<dbReference type="GO" id="GO:0006012">
    <property type="term" value="P:galactose metabolic process"/>
    <property type="evidence" value="ECO:0007669"/>
    <property type="project" value="UniProtKB-UniPathway"/>
</dbReference>
<name>A0A7S2HWV4_9DINO</name>
<dbReference type="SUPFAM" id="SSF51735">
    <property type="entry name" value="NAD(P)-binding Rossmann-fold domains"/>
    <property type="match status" value="1"/>
</dbReference>
<dbReference type="Gene3D" id="3.40.50.720">
    <property type="entry name" value="NAD(P)-binding Rossmann-like Domain"/>
    <property type="match status" value="1"/>
</dbReference>
<comment type="subunit">
    <text evidence="6">Homodimer.</text>
</comment>
<evidence type="ECO:0000256" key="1">
    <source>
        <dbReference type="ARBA" id="ARBA00001911"/>
    </source>
</evidence>
<evidence type="ECO:0000256" key="6">
    <source>
        <dbReference type="RuleBase" id="RU366046"/>
    </source>
</evidence>
<organism evidence="8">
    <name type="scientific">Alexandrium andersonii</name>
    <dbReference type="NCBI Taxonomy" id="327968"/>
    <lineage>
        <taxon>Eukaryota</taxon>
        <taxon>Sar</taxon>
        <taxon>Alveolata</taxon>
        <taxon>Dinophyceae</taxon>
        <taxon>Gonyaulacales</taxon>
        <taxon>Pyrocystaceae</taxon>
        <taxon>Alexandrium</taxon>
    </lineage>
</organism>
<dbReference type="PANTHER" id="PTHR43725">
    <property type="entry name" value="UDP-GLUCOSE 4-EPIMERASE"/>
    <property type="match status" value="1"/>
</dbReference>
<protein>
    <recommendedName>
        <fullName evidence="6">UDP-glucose 4-epimerase</fullName>
        <ecNumber evidence="6">5.1.3.2</ecNumber>
    </recommendedName>
</protein>
<keyword evidence="4 6" id="KW-0413">Isomerase</keyword>
<evidence type="ECO:0000256" key="4">
    <source>
        <dbReference type="ARBA" id="ARBA00023235"/>
    </source>
</evidence>
<dbReference type="InterPro" id="IPR036291">
    <property type="entry name" value="NAD(P)-bd_dom_sf"/>
</dbReference>
<dbReference type="Pfam" id="PF01370">
    <property type="entry name" value="Epimerase"/>
    <property type="match status" value="1"/>
</dbReference>
<evidence type="ECO:0000256" key="5">
    <source>
        <dbReference type="ARBA" id="ARBA00023277"/>
    </source>
</evidence>
<dbReference type="EMBL" id="HBGQ01077724">
    <property type="protein sequence ID" value="CAD9502179.1"/>
    <property type="molecule type" value="Transcribed_RNA"/>
</dbReference>
<feature type="domain" description="NAD-dependent epimerase/dehydratase" evidence="7">
    <location>
        <begin position="10"/>
        <end position="270"/>
    </location>
</feature>